<keyword evidence="4" id="KW-0378">Hydrolase</keyword>
<evidence type="ECO:0000256" key="4">
    <source>
        <dbReference type="ARBA" id="ARBA00022801"/>
    </source>
</evidence>
<dbReference type="EMBL" id="BK032587">
    <property type="protein sequence ID" value="DAF49740.1"/>
    <property type="molecule type" value="Genomic_DNA"/>
</dbReference>
<keyword evidence="6" id="KW-0118">Viral capsid assembly</keyword>
<dbReference type="Pfam" id="PF04586">
    <property type="entry name" value="Peptidase_S78"/>
    <property type="match status" value="1"/>
</dbReference>
<feature type="domain" description="Prohead serine protease" evidence="9">
    <location>
        <begin position="19"/>
        <end position="175"/>
    </location>
</feature>
<keyword evidence="5" id="KW-0946">Virion</keyword>
<evidence type="ECO:0000256" key="6">
    <source>
        <dbReference type="ARBA" id="ARBA00022950"/>
    </source>
</evidence>
<dbReference type="InterPro" id="IPR024455">
    <property type="entry name" value="Phage_capsid"/>
</dbReference>
<feature type="region of interest" description="Disordered" evidence="8">
    <location>
        <begin position="181"/>
        <end position="249"/>
    </location>
</feature>
<feature type="domain" description="Phage capsid-like C-terminal" evidence="10">
    <location>
        <begin position="331"/>
        <end position="575"/>
    </location>
</feature>
<comment type="subcellular location">
    <subcellularLocation>
        <location evidence="1">Virion</location>
    </subcellularLocation>
</comment>
<evidence type="ECO:0000313" key="11">
    <source>
        <dbReference type="EMBL" id="DAF49740.1"/>
    </source>
</evidence>
<feature type="compositionally biased region" description="Acidic residues" evidence="8">
    <location>
        <begin position="206"/>
        <end position="225"/>
    </location>
</feature>
<evidence type="ECO:0000259" key="10">
    <source>
        <dbReference type="Pfam" id="PF05065"/>
    </source>
</evidence>
<name>A0A8S5SF79_9CAUD</name>
<evidence type="ECO:0000256" key="8">
    <source>
        <dbReference type="SAM" id="MobiDB-lite"/>
    </source>
</evidence>
<dbReference type="SUPFAM" id="SSF56563">
    <property type="entry name" value="Major capsid protein gp5"/>
    <property type="match status" value="1"/>
</dbReference>
<dbReference type="Gene3D" id="3.30.2400.10">
    <property type="entry name" value="Major capsid protein gp5"/>
    <property type="match status" value="1"/>
</dbReference>
<dbReference type="InterPro" id="IPR054613">
    <property type="entry name" value="Peptidase_S78_dom"/>
</dbReference>
<evidence type="ECO:0000256" key="3">
    <source>
        <dbReference type="ARBA" id="ARBA00022670"/>
    </source>
</evidence>
<dbReference type="NCBIfam" id="TIGR01554">
    <property type="entry name" value="major_cap_HK97"/>
    <property type="match status" value="1"/>
</dbReference>
<organism evidence="11">
    <name type="scientific">Siphoviridae sp. ctXfh4</name>
    <dbReference type="NCBI Taxonomy" id="2827887"/>
    <lineage>
        <taxon>Viruses</taxon>
        <taxon>Duplodnaviria</taxon>
        <taxon>Heunggongvirae</taxon>
        <taxon>Uroviricota</taxon>
        <taxon>Caudoviricetes</taxon>
    </lineage>
</organism>
<dbReference type="GO" id="GO:0044423">
    <property type="term" value="C:virion component"/>
    <property type="evidence" value="ECO:0007669"/>
    <property type="project" value="UniProtKB-KW"/>
</dbReference>
<sequence length="576" mass="63568">MRKDNNIEIRATNSTPVVSQDSRTVEGYAVVFNSQSEDLGFYETINPAAITEEVLKRSDVFCLFNHDQDKVLARSKYGTGSLQLQLDEQGLKYTFTAPNTDLGDELLEYLKRGDIDSSSFAFTVSTDEGSEVWTTGTDGRQYREILKIDSLHDVSPVWTPAYSSTSVSQRTLDKLNQLREMQDEKEKEVQEETVEKTDEVQKDEVPTQEEVEETVEKSDDEVVDEDKDKDNDVEGEDKEEDKETRSATQKHININTRKMEQNYSLLGAIRNISEGRRLDPIAEKVNEIGKSEMRRASLNSIGQLYVPFEKRAAVSVTAEGNDIVGTNLMAIEPALRAKNVLVQSGAKFMTGLSGNVQIPRLSPSNVGWQNEVGQAVDGAPTFDNVTLTPHRLTCYVDLSKQLLVQDSLSVEEAIRQDIIAAITSKLEATILSADARTVSNPGGLMAGKTPTAVATFADICRLEAAVESAGVLNPVSYVVSPSVRANFRDMTKGKGMQLAYVDNSLDGATVLSTGNMKDKHFIVADWTNLALAQFGSLDITVDSYSQAVNGCVRLVINSYWDCQAIRPEAFQFGKFA</sequence>
<feature type="compositionally biased region" description="Basic and acidic residues" evidence="8">
    <location>
        <begin position="181"/>
        <end position="205"/>
    </location>
</feature>
<dbReference type="InterPro" id="IPR006433">
    <property type="entry name" value="Prohead_protease"/>
</dbReference>
<proteinExistence type="predicted"/>
<reference evidence="11" key="1">
    <citation type="journal article" date="2021" name="Proc. Natl. Acad. Sci. U.S.A.">
        <title>A Catalog of Tens of Thousands of Viruses from Human Metagenomes Reveals Hidden Associations with Chronic Diseases.</title>
        <authorList>
            <person name="Tisza M.J."/>
            <person name="Buck C.B."/>
        </authorList>
    </citation>
    <scope>NUCLEOTIDE SEQUENCE</scope>
    <source>
        <strain evidence="11">CtXfh4</strain>
    </source>
</reference>
<dbReference type="GO" id="GO:0046797">
    <property type="term" value="P:viral procapsid maturation"/>
    <property type="evidence" value="ECO:0007669"/>
    <property type="project" value="UniProtKB-KW"/>
</dbReference>
<keyword evidence="2" id="KW-1188">Viral release from host cell</keyword>
<dbReference type="NCBIfam" id="TIGR01543">
    <property type="entry name" value="proheadase_HK97"/>
    <property type="match status" value="1"/>
</dbReference>
<accession>A0A8S5SF79</accession>
<keyword evidence="7" id="KW-1273">Viral capsid maturation</keyword>
<dbReference type="InterPro" id="IPR054612">
    <property type="entry name" value="Phage_capsid-like_C"/>
</dbReference>
<keyword evidence="3 11" id="KW-0645">Protease</keyword>
<evidence type="ECO:0000256" key="1">
    <source>
        <dbReference type="ARBA" id="ARBA00004328"/>
    </source>
</evidence>
<dbReference type="Pfam" id="PF05065">
    <property type="entry name" value="Phage_capsid"/>
    <property type="match status" value="1"/>
</dbReference>
<dbReference type="GO" id="GO:0008233">
    <property type="term" value="F:peptidase activity"/>
    <property type="evidence" value="ECO:0007669"/>
    <property type="project" value="UniProtKB-KW"/>
</dbReference>
<protein>
    <submittedName>
        <fullName evidence="11">Prohead serine protease</fullName>
    </submittedName>
</protein>
<evidence type="ECO:0000259" key="9">
    <source>
        <dbReference type="Pfam" id="PF04586"/>
    </source>
</evidence>
<dbReference type="GO" id="GO:0006508">
    <property type="term" value="P:proteolysis"/>
    <property type="evidence" value="ECO:0007669"/>
    <property type="project" value="UniProtKB-KW"/>
</dbReference>
<evidence type="ECO:0000256" key="7">
    <source>
        <dbReference type="ARBA" id="ARBA00023045"/>
    </source>
</evidence>
<evidence type="ECO:0000256" key="5">
    <source>
        <dbReference type="ARBA" id="ARBA00022844"/>
    </source>
</evidence>
<evidence type="ECO:0000256" key="2">
    <source>
        <dbReference type="ARBA" id="ARBA00022612"/>
    </source>
</evidence>